<dbReference type="InterPro" id="IPR011051">
    <property type="entry name" value="RmlC_Cupin_sf"/>
</dbReference>
<gene>
    <name evidence="3" type="ORF">EDC38_0817</name>
</gene>
<dbReference type="InterPro" id="IPR014710">
    <property type="entry name" value="RmlC-like_jellyroll"/>
</dbReference>
<evidence type="ECO:0000256" key="1">
    <source>
        <dbReference type="ARBA" id="ARBA00023125"/>
    </source>
</evidence>
<comment type="caution">
    <text evidence="3">The sequence shown here is derived from an EMBL/GenBank/DDBJ whole genome shotgun (WGS) entry which is preliminary data.</text>
</comment>
<sequence length="204" mass="22265">MSQTDRDPEAIALGERLRLVRELNGLSQRELARRAGVTNSNISLIEQGQISPSVGSLAKLLDAIPLSLAQFFALDTRAPLGIVLTRDQVIRSEHPESGLMIERFPRSDCHSLSLERLQFAPGADTGAEPWQLSSARSGWLLSGRLELTLGVRCYTLNEGDVCQLPQGQWFRVRNTGSVPAIAVVARGADCPVPLTPTTPFDHDQ</sequence>
<dbReference type="SUPFAM" id="SSF51182">
    <property type="entry name" value="RmlC-like cupins"/>
    <property type="match status" value="1"/>
</dbReference>
<reference evidence="3 4" key="1">
    <citation type="submission" date="2018-11" db="EMBL/GenBank/DDBJ databases">
        <title>Genomic Encyclopedia of Type Strains, Phase IV (KMG-IV): sequencing the most valuable type-strain genomes for metagenomic binning, comparative biology and taxonomic classification.</title>
        <authorList>
            <person name="Goeker M."/>
        </authorList>
    </citation>
    <scope>NUCLEOTIDE SEQUENCE [LARGE SCALE GENOMIC DNA]</scope>
    <source>
        <strain evidence="3 4">DSM 16974</strain>
    </source>
</reference>
<dbReference type="Gene3D" id="2.60.120.10">
    <property type="entry name" value="Jelly Rolls"/>
    <property type="match status" value="1"/>
</dbReference>
<evidence type="ECO:0000313" key="3">
    <source>
        <dbReference type="EMBL" id="ROQ20217.1"/>
    </source>
</evidence>
<keyword evidence="4" id="KW-1185">Reference proteome</keyword>
<dbReference type="GO" id="GO:0003677">
    <property type="term" value="F:DNA binding"/>
    <property type="evidence" value="ECO:0007669"/>
    <property type="project" value="UniProtKB-KW"/>
</dbReference>
<dbReference type="EMBL" id="RJUK01000001">
    <property type="protein sequence ID" value="ROQ20217.1"/>
    <property type="molecule type" value="Genomic_DNA"/>
</dbReference>
<feature type="domain" description="HTH cro/C1-type" evidence="2">
    <location>
        <begin position="17"/>
        <end position="71"/>
    </location>
</feature>
<evidence type="ECO:0000259" key="2">
    <source>
        <dbReference type="PROSITE" id="PS50943"/>
    </source>
</evidence>
<dbReference type="GO" id="GO:0005829">
    <property type="term" value="C:cytosol"/>
    <property type="evidence" value="ECO:0007669"/>
    <property type="project" value="TreeGrafter"/>
</dbReference>
<dbReference type="Pfam" id="PF01381">
    <property type="entry name" value="HTH_3"/>
    <property type="match status" value="1"/>
</dbReference>
<accession>A0A3N1NYY4</accession>
<dbReference type="Gene3D" id="1.10.260.40">
    <property type="entry name" value="lambda repressor-like DNA-binding domains"/>
    <property type="match status" value="1"/>
</dbReference>
<dbReference type="Pfam" id="PF07883">
    <property type="entry name" value="Cupin_2"/>
    <property type="match status" value="1"/>
</dbReference>
<dbReference type="InterPro" id="IPR050807">
    <property type="entry name" value="TransReg_Diox_bact_type"/>
</dbReference>
<dbReference type="InterPro" id="IPR001387">
    <property type="entry name" value="Cro/C1-type_HTH"/>
</dbReference>
<dbReference type="Proteomes" id="UP000273643">
    <property type="component" value="Unassembled WGS sequence"/>
</dbReference>
<organism evidence="3 4">
    <name type="scientific">Marinimicrobium koreense</name>
    <dbReference type="NCBI Taxonomy" id="306545"/>
    <lineage>
        <taxon>Bacteria</taxon>
        <taxon>Pseudomonadati</taxon>
        <taxon>Pseudomonadota</taxon>
        <taxon>Gammaproteobacteria</taxon>
        <taxon>Cellvibrionales</taxon>
        <taxon>Cellvibrionaceae</taxon>
        <taxon>Marinimicrobium</taxon>
    </lineage>
</organism>
<dbReference type="SMART" id="SM00530">
    <property type="entry name" value="HTH_XRE"/>
    <property type="match status" value="1"/>
</dbReference>
<dbReference type="InterPro" id="IPR010982">
    <property type="entry name" value="Lambda_DNA-bd_dom_sf"/>
</dbReference>
<dbReference type="GO" id="GO:0003700">
    <property type="term" value="F:DNA-binding transcription factor activity"/>
    <property type="evidence" value="ECO:0007669"/>
    <property type="project" value="TreeGrafter"/>
</dbReference>
<dbReference type="CDD" id="cd00093">
    <property type="entry name" value="HTH_XRE"/>
    <property type="match status" value="1"/>
</dbReference>
<dbReference type="OrthoDB" id="9814751at2"/>
<dbReference type="InterPro" id="IPR013096">
    <property type="entry name" value="Cupin_2"/>
</dbReference>
<dbReference type="RefSeq" id="WP_123637413.1">
    <property type="nucleotide sequence ID" value="NZ_JBHYFO010000002.1"/>
</dbReference>
<dbReference type="SUPFAM" id="SSF47413">
    <property type="entry name" value="lambda repressor-like DNA-binding domains"/>
    <property type="match status" value="1"/>
</dbReference>
<dbReference type="AlphaFoldDB" id="A0A3N1NYY4"/>
<evidence type="ECO:0000313" key="4">
    <source>
        <dbReference type="Proteomes" id="UP000273643"/>
    </source>
</evidence>
<dbReference type="PANTHER" id="PTHR46797">
    <property type="entry name" value="HTH-TYPE TRANSCRIPTIONAL REGULATOR"/>
    <property type="match status" value="1"/>
</dbReference>
<dbReference type="PANTHER" id="PTHR46797:SF11">
    <property type="entry name" value="HTH-TYPE TRANSCRIPTIONAL REGULATOR PUUR"/>
    <property type="match status" value="1"/>
</dbReference>
<name>A0A3N1NYY4_9GAMM</name>
<protein>
    <submittedName>
        <fullName evidence="3">XRE family transcriptional regulator</fullName>
    </submittedName>
</protein>
<keyword evidence="1" id="KW-0238">DNA-binding</keyword>
<dbReference type="PROSITE" id="PS50943">
    <property type="entry name" value="HTH_CROC1"/>
    <property type="match status" value="1"/>
</dbReference>
<proteinExistence type="predicted"/>